<evidence type="ECO:0000313" key="5">
    <source>
        <dbReference type="Proteomes" id="UP000286287"/>
    </source>
</evidence>
<comment type="caution">
    <text evidence="4">The sequence shown here is derived from an EMBL/GenBank/DDBJ whole genome shotgun (WGS) entry which is preliminary data.</text>
</comment>
<keyword evidence="2" id="KW-0378">Hydrolase</keyword>
<dbReference type="Pfam" id="PF00149">
    <property type="entry name" value="Metallophos"/>
    <property type="match status" value="1"/>
</dbReference>
<dbReference type="EMBL" id="QYUJ01000014">
    <property type="protein sequence ID" value="RJF71128.1"/>
    <property type="molecule type" value="Genomic_DNA"/>
</dbReference>
<feature type="domain" description="Calcineurin-like phosphoesterase" evidence="3">
    <location>
        <begin position="38"/>
        <end position="258"/>
    </location>
</feature>
<evidence type="ECO:0000313" key="4">
    <source>
        <dbReference type="EMBL" id="RJF71128.1"/>
    </source>
</evidence>
<proteinExistence type="predicted"/>
<dbReference type="PANTHER" id="PTHR10161:SF14">
    <property type="entry name" value="TARTRATE-RESISTANT ACID PHOSPHATASE TYPE 5"/>
    <property type="match status" value="1"/>
</dbReference>
<evidence type="ECO:0000256" key="1">
    <source>
        <dbReference type="ARBA" id="ARBA00022729"/>
    </source>
</evidence>
<keyword evidence="5" id="KW-1185">Reference proteome</keyword>
<keyword evidence="1" id="KW-0732">Signal</keyword>
<dbReference type="Proteomes" id="UP000286287">
    <property type="component" value="Unassembled WGS sequence"/>
</dbReference>
<evidence type="ECO:0000256" key="2">
    <source>
        <dbReference type="ARBA" id="ARBA00022801"/>
    </source>
</evidence>
<gene>
    <name evidence="4" type="ORF">D3875_05565</name>
</gene>
<dbReference type="SUPFAM" id="SSF56300">
    <property type="entry name" value="Metallo-dependent phosphatases"/>
    <property type="match status" value="1"/>
</dbReference>
<dbReference type="InterPro" id="IPR004843">
    <property type="entry name" value="Calcineurin-like_PHP"/>
</dbReference>
<name>A0A418V4V0_9DEIO</name>
<dbReference type="PANTHER" id="PTHR10161">
    <property type="entry name" value="TARTRATE-RESISTANT ACID PHOSPHATASE TYPE 5"/>
    <property type="match status" value="1"/>
</dbReference>
<dbReference type="InterPro" id="IPR029052">
    <property type="entry name" value="Metallo-depent_PP-like"/>
</dbReference>
<sequence length="335" mass="36621">MLRGTALTGLLVGCAPSRAPVTVQDTVVEPVPPRAEYRLVVMGDQGTGRPEQRAVARAMQAVCREWGCDLGVGLGDNFYPSGPDHVDSPLFRERFENLYGGLGFPFLMIPGNHDESLVWGGDGANPGGAEVQLAYSRVNSRWVMPDRFYRARLGKVAEVLAVDMAPLAAYLPSRRPQERPGGSWDAAQRAWLKQKATSSVAPWTFLLGHHPLFSNARHGEAGAYDRLPTAQQRGDAVRSLYRSVCGDVDVIFSGHDHALQLFAPQPECPGTWQVVSGAAGQGESAQRGHRPALFQEFHQPGFTWLRVNESEVKLRFYTVDGNGTPTLAFEQAITK</sequence>
<evidence type="ECO:0000259" key="3">
    <source>
        <dbReference type="Pfam" id="PF00149"/>
    </source>
</evidence>
<protein>
    <submittedName>
        <fullName evidence="4">Acid phosphatase</fullName>
    </submittedName>
</protein>
<dbReference type="OrthoDB" id="9804511at2"/>
<dbReference type="GO" id="GO:0016787">
    <property type="term" value="F:hydrolase activity"/>
    <property type="evidence" value="ECO:0007669"/>
    <property type="project" value="UniProtKB-KW"/>
</dbReference>
<dbReference type="AlphaFoldDB" id="A0A418V4V0"/>
<reference evidence="4 5" key="1">
    <citation type="submission" date="2018-09" db="EMBL/GenBank/DDBJ databases">
        <authorList>
            <person name="Zhu H."/>
        </authorList>
    </citation>
    <scope>NUCLEOTIDE SEQUENCE [LARGE SCALE GENOMIC DNA]</scope>
    <source>
        <strain evidence="4 5">K2S05-167</strain>
    </source>
</reference>
<organism evidence="4 5">
    <name type="scientific">Deinococcus cavernae</name>
    <dbReference type="NCBI Taxonomy" id="2320857"/>
    <lineage>
        <taxon>Bacteria</taxon>
        <taxon>Thermotogati</taxon>
        <taxon>Deinococcota</taxon>
        <taxon>Deinococci</taxon>
        <taxon>Deinococcales</taxon>
        <taxon>Deinococcaceae</taxon>
        <taxon>Deinococcus</taxon>
    </lineage>
</organism>
<dbReference type="InterPro" id="IPR051558">
    <property type="entry name" value="Metallophosphoesterase_PAP"/>
</dbReference>
<accession>A0A418V4V0</accession>
<dbReference type="Gene3D" id="3.60.21.10">
    <property type="match status" value="1"/>
</dbReference>